<evidence type="ECO:0000256" key="1">
    <source>
        <dbReference type="SAM" id="SignalP"/>
    </source>
</evidence>
<comment type="caution">
    <text evidence="2">The sequence shown here is derived from an EMBL/GenBank/DDBJ whole genome shotgun (WGS) entry which is preliminary data.</text>
</comment>
<dbReference type="InterPro" id="IPR021268">
    <property type="entry name" value="DUF2845"/>
</dbReference>
<evidence type="ECO:0000313" key="3">
    <source>
        <dbReference type="EMBL" id="OCH96987.1"/>
    </source>
</evidence>
<dbReference type="PATRIC" id="fig|455.5.peg.2895"/>
<keyword evidence="5" id="KW-1185">Reference proteome</keyword>
<name>A0A0W0UKX5_9GAMM</name>
<dbReference type="Proteomes" id="UP000054715">
    <property type="component" value="Unassembled WGS sequence"/>
</dbReference>
<dbReference type="STRING" id="455.Ljam_2756"/>
<evidence type="ECO:0000313" key="5">
    <source>
        <dbReference type="Proteomes" id="UP000093336"/>
    </source>
</evidence>
<evidence type="ECO:0000313" key="2">
    <source>
        <dbReference type="EMBL" id="KTD08561.1"/>
    </source>
</evidence>
<dbReference type="RefSeq" id="WP_058450570.1">
    <property type="nucleotide sequence ID" value="NZ_CAAAJF010000001.1"/>
</dbReference>
<dbReference type="EMBL" id="LNYG01000013">
    <property type="protein sequence ID" value="KTD08561.1"/>
    <property type="molecule type" value="Genomic_DNA"/>
</dbReference>
<reference evidence="2 4" key="1">
    <citation type="submission" date="2015-11" db="EMBL/GenBank/DDBJ databases">
        <title>Genomic analysis of 38 Legionella species identifies large and diverse effector repertoires.</title>
        <authorList>
            <person name="Burstein D."/>
            <person name="Amaro F."/>
            <person name="Zusman T."/>
            <person name="Lifshitz Z."/>
            <person name="Cohen O."/>
            <person name="Gilbert J.A."/>
            <person name="Pupko T."/>
            <person name="Shuman H.A."/>
            <person name="Segal G."/>
        </authorList>
    </citation>
    <scope>NUCLEOTIDE SEQUENCE [LARGE SCALE GENOMIC DNA]</scope>
    <source>
        <strain evidence="2 4">JA-26-G1-E2</strain>
    </source>
</reference>
<proteinExistence type="predicted"/>
<evidence type="ECO:0000313" key="4">
    <source>
        <dbReference type="Proteomes" id="UP000054715"/>
    </source>
</evidence>
<dbReference type="AlphaFoldDB" id="A0A0W0UKX5"/>
<feature type="chain" id="PRO_5006914195" description="DUF2845 domain-containing protein" evidence="1">
    <location>
        <begin position="23"/>
        <end position="188"/>
    </location>
</feature>
<reference evidence="3 5" key="2">
    <citation type="submission" date="2016-05" db="EMBL/GenBank/DDBJ databases">
        <authorList>
            <person name="Prochazka B."/>
            <person name="Indra A."/>
            <person name="Hasenberger P."/>
            <person name="Blaschitz M."/>
            <person name="Wagner L."/>
            <person name="Wewalka G."/>
            <person name="Sorschag S."/>
            <person name="Schmid D."/>
            <person name="Ruppitsch W."/>
        </authorList>
    </citation>
    <scope>NUCLEOTIDE SEQUENCE [LARGE SCALE GENOMIC DNA]</scope>
    <source>
        <strain evidence="3 5">974010_12</strain>
    </source>
</reference>
<dbReference type="OrthoDB" id="5642748at2"/>
<keyword evidence="1" id="KW-0732">Signal</keyword>
<dbReference type="Pfam" id="PF11006">
    <property type="entry name" value="DUF2845"/>
    <property type="match status" value="2"/>
</dbReference>
<dbReference type="Proteomes" id="UP000093336">
    <property type="component" value="Unassembled WGS sequence"/>
</dbReference>
<organism evidence="2 4">
    <name type="scientific">Legionella jamestowniensis</name>
    <dbReference type="NCBI Taxonomy" id="455"/>
    <lineage>
        <taxon>Bacteria</taxon>
        <taxon>Pseudomonadati</taxon>
        <taxon>Pseudomonadota</taxon>
        <taxon>Gammaproteobacteria</taxon>
        <taxon>Legionellales</taxon>
        <taxon>Legionellaceae</taxon>
        <taxon>Legionella</taxon>
    </lineage>
</organism>
<protein>
    <recommendedName>
        <fullName evidence="6">DUF2845 domain-containing protein</fullName>
    </recommendedName>
</protein>
<dbReference type="EMBL" id="LYOZ01000052">
    <property type="protein sequence ID" value="OCH96987.1"/>
    <property type="molecule type" value="Genomic_DNA"/>
</dbReference>
<accession>A0A0W0UKX5</accession>
<feature type="signal peptide" evidence="1">
    <location>
        <begin position="1"/>
        <end position="22"/>
    </location>
</feature>
<gene>
    <name evidence="3" type="ORF">A8135_04970</name>
    <name evidence="2" type="ORF">Ljam_2756</name>
</gene>
<sequence length="188" mass="20509">MNRHWTVFLGIASMSFSANIFAIQSMYCPQNHGYINIGMSADQVLSACGQPLSKLQSDTPVMQKVPVLQLIYNNQGSHTAFYGVWSLPVGVNSGAQLEVDIIDNKVSSVRVNGTQSNAFSICGGSMVQIGDPVGKVYGACGNPSIVNNTFINQPIQSNQKPEIWVFQTDKFQTPFRLTFVNGKLQSID</sequence>
<evidence type="ECO:0008006" key="6">
    <source>
        <dbReference type="Google" id="ProtNLM"/>
    </source>
</evidence>